<dbReference type="InterPro" id="IPR027417">
    <property type="entry name" value="P-loop_NTPase"/>
</dbReference>
<dbReference type="PANTHER" id="PTHR10605">
    <property type="entry name" value="HEPARAN SULFATE SULFOTRANSFERASE"/>
    <property type="match status" value="1"/>
</dbReference>
<evidence type="ECO:0000313" key="5">
    <source>
        <dbReference type="Proteomes" id="UP000189670"/>
    </source>
</evidence>
<evidence type="ECO:0000256" key="1">
    <source>
        <dbReference type="ARBA" id="ARBA00022679"/>
    </source>
</evidence>
<protein>
    <submittedName>
        <fullName evidence="4">Sulfotransferase</fullName>
    </submittedName>
</protein>
<evidence type="ECO:0000313" key="4">
    <source>
        <dbReference type="EMBL" id="ETR66784.1"/>
    </source>
</evidence>
<evidence type="ECO:0000256" key="2">
    <source>
        <dbReference type="ARBA" id="ARBA00023180"/>
    </source>
</evidence>
<comment type="caution">
    <text evidence="4">The sequence shown here is derived from an EMBL/GenBank/DDBJ whole genome shotgun (WGS) entry which is preliminary data.</text>
</comment>
<dbReference type="SUPFAM" id="SSF52540">
    <property type="entry name" value="P-loop containing nucleoside triphosphate hydrolases"/>
    <property type="match status" value="1"/>
</dbReference>
<reference evidence="5" key="1">
    <citation type="submission" date="2012-11" db="EMBL/GenBank/DDBJ databases">
        <authorList>
            <person name="Lucero-Rivera Y.E."/>
            <person name="Tovar-Ramirez D."/>
        </authorList>
    </citation>
    <scope>NUCLEOTIDE SEQUENCE [LARGE SCALE GENOMIC DNA]</scope>
    <source>
        <strain evidence="5">Araruama</strain>
    </source>
</reference>
<dbReference type="Proteomes" id="UP000189670">
    <property type="component" value="Unassembled WGS sequence"/>
</dbReference>
<dbReference type="InterPro" id="IPR000863">
    <property type="entry name" value="Sulfotransferase_dom"/>
</dbReference>
<name>A0A1V1NW44_9BACT</name>
<dbReference type="AlphaFoldDB" id="A0A1V1NW44"/>
<keyword evidence="2" id="KW-0325">Glycoprotein</keyword>
<evidence type="ECO:0000259" key="3">
    <source>
        <dbReference type="Pfam" id="PF00685"/>
    </source>
</evidence>
<dbReference type="InterPro" id="IPR037359">
    <property type="entry name" value="NST/OST"/>
</dbReference>
<proteinExistence type="predicted"/>
<dbReference type="PANTHER" id="PTHR10605:SF65">
    <property type="entry name" value="GH20068P"/>
    <property type="match status" value="1"/>
</dbReference>
<feature type="domain" description="Sulfotransferase" evidence="3">
    <location>
        <begin position="2"/>
        <end position="91"/>
    </location>
</feature>
<sequence length="137" mass="16988">MPNTKLIYIVRDPIERIISHYVHRCFMAKEHRKISEAFSDIKYICVSQYYMQLKQFLKYFPRYHILIITSEDLKNNRLQTLQKVFKFLDVDDTFYSSRFFTSWHLSKYKRRKTRMGLRFEKKYFPFIKKSLIYSLLK</sequence>
<dbReference type="GO" id="GO:0008467">
    <property type="term" value="F:[heparan sulfate]-glucosamine 3-sulfotransferase activity"/>
    <property type="evidence" value="ECO:0007669"/>
    <property type="project" value="TreeGrafter"/>
</dbReference>
<gene>
    <name evidence="4" type="ORF">OMM_05486</name>
</gene>
<dbReference type="Pfam" id="PF00685">
    <property type="entry name" value="Sulfotransfer_1"/>
    <property type="match status" value="1"/>
</dbReference>
<keyword evidence="1 4" id="KW-0808">Transferase</keyword>
<organism evidence="4 5">
    <name type="scientific">Candidatus Magnetoglobus multicellularis str. Araruama</name>
    <dbReference type="NCBI Taxonomy" id="890399"/>
    <lineage>
        <taxon>Bacteria</taxon>
        <taxon>Pseudomonadati</taxon>
        <taxon>Thermodesulfobacteriota</taxon>
        <taxon>Desulfobacteria</taxon>
        <taxon>Desulfobacterales</taxon>
        <taxon>Desulfobacteraceae</taxon>
        <taxon>Candidatus Magnetoglobus</taxon>
    </lineage>
</organism>
<dbReference type="EMBL" id="ATBP01001750">
    <property type="protein sequence ID" value="ETR66784.1"/>
    <property type="molecule type" value="Genomic_DNA"/>
</dbReference>
<dbReference type="Gene3D" id="3.40.50.300">
    <property type="entry name" value="P-loop containing nucleotide triphosphate hydrolases"/>
    <property type="match status" value="1"/>
</dbReference>
<accession>A0A1V1NW44</accession>